<name>A0A0V1BBQ1_TRISP</name>
<evidence type="ECO:0000313" key="2">
    <source>
        <dbReference type="EMBL" id="KRY34311.1"/>
    </source>
</evidence>
<gene>
    <name evidence="2" type="ORF">T01_2800</name>
</gene>
<reference evidence="2 3" key="1">
    <citation type="submission" date="2015-01" db="EMBL/GenBank/DDBJ databases">
        <title>Evolution of Trichinella species and genotypes.</title>
        <authorList>
            <person name="Korhonen P.K."/>
            <person name="Edoardo P."/>
            <person name="Giuseppe L.R."/>
            <person name="Gasser R.B."/>
        </authorList>
    </citation>
    <scope>NUCLEOTIDE SEQUENCE [LARGE SCALE GENOMIC DNA]</scope>
    <source>
        <strain evidence="2">ISS3</strain>
    </source>
</reference>
<keyword evidence="3" id="KW-1185">Reference proteome</keyword>
<dbReference type="OrthoDB" id="10320879at2759"/>
<evidence type="ECO:0000256" key="1">
    <source>
        <dbReference type="SAM" id="MobiDB-lite"/>
    </source>
</evidence>
<accession>A0A0V1BBQ1</accession>
<proteinExistence type="predicted"/>
<dbReference type="EMBL" id="JYDH01000069">
    <property type="protein sequence ID" value="KRY34311.1"/>
    <property type="molecule type" value="Genomic_DNA"/>
</dbReference>
<protein>
    <submittedName>
        <fullName evidence="2">Uncharacterized protein</fullName>
    </submittedName>
</protein>
<dbReference type="InParanoid" id="A0A0V1BBQ1"/>
<organism evidence="2 3">
    <name type="scientific">Trichinella spiralis</name>
    <name type="common">Trichina worm</name>
    <dbReference type="NCBI Taxonomy" id="6334"/>
    <lineage>
        <taxon>Eukaryota</taxon>
        <taxon>Metazoa</taxon>
        <taxon>Ecdysozoa</taxon>
        <taxon>Nematoda</taxon>
        <taxon>Enoplea</taxon>
        <taxon>Dorylaimia</taxon>
        <taxon>Trichinellida</taxon>
        <taxon>Trichinellidae</taxon>
        <taxon>Trichinella</taxon>
    </lineage>
</organism>
<dbReference type="AlphaFoldDB" id="A0A0V1BBQ1"/>
<feature type="region of interest" description="Disordered" evidence="1">
    <location>
        <begin position="1"/>
        <end position="29"/>
    </location>
</feature>
<sequence length="141" mass="15796">MELRKETINGVSSGNGSSSSSSDKSNCPKKTSNMEAELLQCICRPLVASGACRACLFRANKSRCWSRMGNNIICCILESHFSEMNFCYLSNSEEFALTDFHLAHGLLWKEKGINGTSARQYAGEFSEQNYQLMHHHRGSFQ</sequence>
<evidence type="ECO:0000313" key="3">
    <source>
        <dbReference type="Proteomes" id="UP000054776"/>
    </source>
</evidence>
<feature type="compositionally biased region" description="Low complexity" evidence="1">
    <location>
        <begin position="9"/>
        <end position="25"/>
    </location>
</feature>
<dbReference type="Proteomes" id="UP000054776">
    <property type="component" value="Unassembled WGS sequence"/>
</dbReference>
<comment type="caution">
    <text evidence="2">The sequence shown here is derived from an EMBL/GenBank/DDBJ whole genome shotgun (WGS) entry which is preliminary data.</text>
</comment>